<evidence type="ECO:0000256" key="1">
    <source>
        <dbReference type="SAM" id="Phobius"/>
    </source>
</evidence>
<keyword evidence="1" id="KW-1133">Transmembrane helix</keyword>
<evidence type="ECO:0000313" key="2">
    <source>
        <dbReference type="EMBL" id="AYQ57195.1"/>
    </source>
</evidence>
<keyword evidence="1" id="KW-0812">Transmembrane</keyword>
<accession>A0A3G3IN25</accession>
<dbReference type="EMBL" id="CP024634">
    <property type="protein sequence ID" value="AYQ57195.1"/>
    <property type="molecule type" value="Genomic_DNA"/>
</dbReference>
<evidence type="ECO:0000313" key="3">
    <source>
        <dbReference type="EMBL" id="CAB5505440.1"/>
    </source>
</evidence>
<sequence length="59" mass="7056">MMNNFYFFSESYTIFKNKLSNLAPILIPSIGSKLVQFFTANIWVIISIILFILFFEKWR</sequence>
<dbReference type="KEGG" id="bthg:MS2017_1509"/>
<reference evidence="2 4" key="1">
    <citation type="submission" date="2017-11" db="EMBL/GenBank/DDBJ databases">
        <title>Genome sequence of the bacterial symbiont EPR9N from a vent mussel Bathymodiolus thermophilus.</title>
        <authorList>
            <person name="Won Y.-J."/>
        </authorList>
    </citation>
    <scope>NUCLEOTIDE SEQUENCE [LARGE SCALE GENOMIC DNA]</scope>
    <source>
        <strain evidence="2 4">EPR9N</strain>
    </source>
</reference>
<protein>
    <submittedName>
        <fullName evidence="2">Uncharacterized protein</fullName>
    </submittedName>
</protein>
<name>A0A3G3IN25_9GAMM</name>
<organism evidence="2 4">
    <name type="scientific">Bathymodiolus thermophilus thioautotrophic gill symbiont</name>
    <dbReference type="NCBI Taxonomy" id="2360"/>
    <lineage>
        <taxon>Bacteria</taxon>
        <taxon>Pseudomonadati</taxon>
        <taxon>Pseudomonadota</taxon>
        <taxon>Gammaproteobacteria</taxon>
        <taxon>sulfur-oxidizing symbionts</taxon>
    </lineage>
</organism>
<dbReference type="EMBL" id="CAESAQ020000090">
    <property type="protein sequence ID" value="CAB5505440.1"/>
    <property type="molecule type" value="Genomic_DNA"/>
</dbReference>
<dbReference type="Proteomes" id="UP000643672">
    <property type="component" value="Unassembled WGS sequence"/>
</dbReference>
<evidence type="ECO:0000313" key="5">
    <source>
        <dbReference type="Proteomes" id="UP000643672"/>
    </source>
</evidence>
<keyword evidence="5" id="KW-1185">Reference proteome</keyword>
<gene>
    <name evidence="2" type="ORF">MS2017_1509</name>
    <name evidence="3" type="ORF">THERMOS_2126</name>
</gene>
<feature type="transmembrane region" description="Helical" evidence="1">
    <location>
        <begin position="34"/>
        <end position="55"/>
    </location>
</feature>
<proteinExistence type="predicted"/>
<keyword evidence="1" id="KW-0472">Membrane</keyword>
<reference evidence="3 5" key="2">
    <citation type="submission" date="2020-05" db="EMBL/GenBank/DDBJ databases">
        <authorList>
            <person name="Petersen J."/>
            <person name="Sayavedra L."/>
        </authorList>
    </citation>
    <scope>NUCLEOTIDE SEQUENCE [LARGE SCALE GENOMIC DNA]</scope>
    <source>
        <strain evidence="3">B thermophilus SOXS</strain>
    </source>
</reference>
<evidence type="ECO:0000313" key="4">
    <source>
        <dbReference type="Proteomes" id="UP000278334"/>
    </source>
</evidence>
<dbReference type="Proteomes" id="UP000278334">
    <property type="component" value="Chromosome"/>
</dbReference>
<dbReference type="AlphaFoldDB" id="A0A3G3IN25"/>